<organism evidence="4 5">
    <name type="scientific">Plasmodium relictum</name>
    <dbReference type="NCBI Taxonomy" id="85471"/>
    <lineage>
        <taxon>Eukaryota</taxon>
        <taxon>Sar</taxon>
        <taxon>Alveolata</taxon>
        <taxon>Apicomplexa</taxon>
        <taxon>Aconoidasida</taxon>
        <taxon>Haemosporida</taxon>
        <taxon>Plasmodiidae</taxon>
        <taxon>Plasmodium</taxon>
        <taxon>Plasmodium (Haemamoeba)</taxon>
    </lineage>
</organism>
<keyword evidence="2" id="KW-0472">Membrane</keyword>
<dbReference type="OMA" id="CEIQKMA"/>
<reference evidence="4 5" key="1">
    <citation type="submission" date="2015-04" db="EMBL/GenBank/DDBJ databases">
        <authorList>
            <consortium name="Pathogen Informatics"/>
        </authorList>
    </citation>
    <scope>NUCLEOTIDE SEQUENCE [LARGE SCALE GENOMIC DNA]</scope>
    <source>
        <strain evidence="4 5">SGS1</strain>
    </source>
</reference>
<evidence type="ECO:0000256" key="2">
    <source>
        <dbReference type="SAM" id="Phobius"/>
    </source>
</evidence>
<feature type="compositionally biased region" description="Low complexity" evidence="1">
    <location>
        <begin position="350"/>
        <end position="396"/>
    </location>
</feature>
<evidence type="ECO:0000313" key="4">
    <source>
        <dbReference type="EMBL" id="CRH03753.1"/>
    </source>
</evidence>
<evidence type="ECO:0000256" key="3">
    <source>
        <dbReference type="SAM" id="SignalP"/>
    </source>
</evidence>
<dbReference type="OrthoDB" id="377662at2759"/>
<gene>
    <name evidence="4" type="primary">GAMA</name>
    <name evidence="4" type="ORF">PRELSG_1311200</name>
</gene>
<keyword evidence="5" id="KW-1185">Reference proteome</keyword>
<feature type="region of interest" description="Disordered" evidence="1">
    <location>
        <begin position="38"/>
        <end position="57"/>
    </location>
</feature>
<feature type="chain" id="PRO_5012498300" evidence="3">
    <location>
        <begin position="22"/>
        <end position="685"/>
    </location>
</feature>
<name>A0A1J1HGZ6_PLARL</name>
<dbReference type="AlphaFoldDB" id="A0A1J1HGZ6"/>
<dbReference type="VEuPathDB" id="PlasmoDB:PRELSG_1311200"/>
<keyword evidence="3" id="KW-0732">Signal</keyword>
<dbReference type="EMBL" id="LN835308">
    <property type="protein sequence ID" value="CRH03753.1"/>
    <property type="molecule type" value="Genomic_DNA"/>
</dbReference>
<feature type="transmembrane region" description="Helical" evidence="2">
    <location>
        <begin position="665"/>
        <end position="684"/>
    </location>
</feature>
<evidence type="ECO:0000256" key="1">
    <source>
        <dbReference type="SAM" id="MobiDB-lite"/>
    </source>
</evidence>
<proteinExistence type="predicted"/>
<dbReference type="KEGG" id="prel:PRELSG_1311200"/>
<accession>A0A1J1HGZ6</accession>
<dbReference type="GeneID" id="39738045"/>
<protein>
    <submittedName>
        <fullName evidence="4">GPI-anchored micronemal antigen, putative</fullName>
    </submittedName>
</protein>
<keyword evidence="2" id="KW-1133">Transmembrane helix</keyword>
<evidence type="ECO:0000313" key="5">
    <source>
        <dbReference type="Proteomes" id="UP000220158"/>
    </source>
</evidence>
<dbReference type="Proteomes" id="UP000220158">
    <property type="component" value="Chromosome 13"/>
</dbReference>
<dbReference type="RefSeq" id="XP_028535760.1">
    <property type="nucleotide sequence ID" value="XM_028678633.1"/>
</dbReference>
<feature type="signal peptide" evidence="3">
    <location>
        <begin position="1"/>
        <end position="21"/>
    </location>
</feature>
<sequence length="685" mass="78988">MKYNIFFFCVLIITLFDAIRALIRNTYNSQALTADQNNDQNYIQDNQNTNQKNTPNNEDACEIQKMAEEMIEKLLNEKDLFTSIMEALQSRLNDDNICTEQKFTNICIHEKDQKDLIFPCSSSKYEALIHKFTYRKLCHSKIAFSNILLKSFIEKNESENTFSTILKHYNVLLKCVDNDLKEIYKSSIQLFNDLRASVVDLTEKLWSRKIIDVLKKREHLIAGIFCELRNGTKSNLVSNSLEFENFGILKINNEDILNEAFYAFSEYYYYFPYFATKLLEKGGMIERLIIIHEQLTNYRTQHILTRINEQSKTEVLNNEDVLHNLSSYKHHHSNNNSSFSQFKEIQEINSEPNDNTNTDPNSNQNTNTNSNTNTNINTNQSKNSNTNQSENQNMNQIENPGINNNEKSNTNNSVVITKSQESKHAPKNINNTKPQGNVLNNPLYSISSLKSKNIVDLIKDLIKDTNIVKFENNEPTNNIDEEGIKKLIENSFLDLNDNTMLVRLLIKPQAVILSVIQSFILMTPSPERDARTYCKKKLVNDELVDSADIKDVSEEEDLVNKFASKYNLVYEKIKLEELREIEQSKKTIKNSKTHLSAIQVQNLQNKNDRSSASNKHSSSSNAPLIAVVRDPNGEKTDDIINNNVDLHSLSGDVDLTFQDPNKKSGTLYIMFSNILFLLFFFFYFI</sequence>
<feature type="region of interest" description="Disordered" evidence="1">
    <location>
        <begin position="350"/>
        <end position="410"/>
    </location>
</feature>
<keyword evidence="2" id="KW-0812">Transmembrane</keyword>